<feature type="compositionally biased region" description="Basic and acidic residues" evidence="5">
    <location>
        <begin position="191"/>
        <end position="200"/>
    </location>
</feature>
<dbReference type="SMART" id="SM00666">
    <property type="entry name" value="PB1"/>
    <property type="match status" value="1"/>
</dbReference>
<dbReference type="AlphaFoldDB" id="A0A251KLQ4"/>
<organism evidence="7">
    <name type="scientific">Manihot esculenta</name>
    <name type="common">Cassava</name>
    <name type="synonym">Jatropha manihot</name>
    <dbReference type="NCBI Taxonomy" id="3983"/>
    <lineage>
        <taxon>Eukaryota</taxon>
        <taxon>Viridiplantae</taxon>
        <taxon>Streptophyta</taxon>
        <taxon>Embryophyta</taxon>
        <taxon>Tracheophyta</taxon>
        <taxon>Spermatophyta</taxon>
        <taxon>Magnoliopsida</taxon>
        <taxon>eudicotyledons</taxon>
        <taxon>Gunneridae</taxon>
        <taxon>Pentapetalae</taxon>
        <taxon>rosids</taxon>
        <taxon>fabids</taxon>
        <taxon>Malpighiales</taxon>
        <taxon>Euphorbiaceae</taxon>
        <taxon>Crotonoideae</taxon>
        <taxon>Manihoteae</taxon>
        <taxon>Manihot</taxon>
    </lineage>
</organism>
<name>A0A251KLQ4_MANES</name>
<protein>
    <recommendedName>
        <fullName evidence="6">SWIM-type domain-containing protein</fullName>
    </recommendedName>
</protein>
<dbReference type="InterPro" id="IPR018289">
    <property type="entry name" value="MULE_transposase_dom"/>
</dbReference>
<dbReference type="EMBL" id="CM004392">
    <property type="protein sequence ID" value="OAY47009.1"/>
    <property type="molecule type" value="Genomic_DNA"/>
</dbReference>
<keyword evidence="3" id="KW-0862">Zinc</keyword>
<sequence length="827" mass="93709">MPRKKLILICQFGGEFVTSDDGYISYTGGEAHALDINHKTVFDDLRLEIAKKCNLEYESLSMKYFLPGNRKTLITLANDKDVKRMYDFHGDSVTADVFVMGREGFNHEDLPKRAFNHEDLPKRAGRPRGTKRAKTVPAEASQDAAGTPSVAHVDDATAPISPVLDMNATPADTVKKRRRTVSRKVGASDPATDKVNEARKSTSRKKNSHNYGTVAIIDEVEQAAKQSDVPWVDISLYSSTDMNSNDVSLEEMIAAWKDGIIGVGQEFKNVAEFRDALQKYAIAHRFVYRLKKNDTNRASGICVAEGCSWSIHASWVPSDQVFRIKKMNKAHTCEGESWKAAHPAKSWLVSVIKDRLRDSPHHKPKDIAKSVLQDFGIELSYTQVRRGLEEARKQLQGSHKEAYSQLPWFCDKMVEANPGSFVKLFIDDDSKFQRLFVSFHAAIHGFKNGCRPLLFLDSTNLKSKFHEVLLTATALDGDDGAFPVAFAVVDIENDNNWHWFLEQLKSAISTSQSLTFVSDKEKGLTKSVLQVFENAHHGYSIYPLLDEFMRNLRGPFHGDGMAALPASFLAAAHTVRLDNFRMFTEKIKQVSPKAYNWLMQIEKECWTNAFFKGELYNQITVNIAELYSNWIEELWELPVTQKVESLGCKMMELMHKREMDSNGWTTKLTPSKEKKLQEETLDSLAFKVLFSSDTVFEVHGDSIYVVDIVKRDCSCMTWELTGLPCRHAIAVFSRIGKSVYDYCSKHYTVDSFRSTYSKSINPVLDIFKPLDEEDASEVKQVLPPTTPRPPTQLKEKQIRRMDELKRVMTCSRCKGQGHNKITCKEPL</sequence>
<dbReference type="Pfam" id="PF03108">
    <property type="entry name" value="DBD_Tnp_Mut"/>
    <property type="match status" value="1"/>
</dbReference>
<dbReference type="STRING" id="3983.A0A251KLQ4"/>
<dbReference type="Pfam" id="PF10551">
    <property type="entry name" value="MULE"/>
    <property type="match status" value="1"/>
</dbReference>
<dbReference type="GO" id="GO:0008270">
    <property type="term" value="F:zinc ion binding"/>
    <property type="evidence" value="ECO:0007669"/>
    <property type="project" value="UniProtKB-KW"/>
</dbReference>
<dbReference type="InterPro" id="IPR004332">
    <property type="entry name" value="Transposase_MuDR"/>
</dbReference>
<reference evidence="7" key="1">
    <citation type="submission" date="2016-02" db="EMBL/GenBank/DDBJ databases">
        <title>WGS assembly of Manihot esculenta.</title>
        <authorList>
            <person name="Bredeson J.V."/>
            <person name="Prochnik S.E."/>
            <person name="Lyons J.B."/>
            <person name="Schmutz J."/>
            <person name="Grimwood J."/>
            <person name="Vrebalov J."/>
            <person name="Bart R.S."/>
            <person name="Amuge T."/>
            <person name="Ferguson M.E."/>
            <person name="Green R."/>
            <person name="Putnam N."/>
            <person name="Stites J."/>
            <person name="Rounsley S."/>
            <person name="Rokhsar D.S."/>
        </authorList>
    </citation>
    <scope>NUCLEOTIDE SEQUENCE [LARGE SCALE GENOMIC DNA]</scope>
    <source>
        <tissue evidence="7">Leaf</tissue>
    </source>
</reference>
<accession>A0A251KLQ4</accession>
<dbReference type="SUPFAM" id="SSF54277">
    <property type="entry name" value="CAD &amp; PB1 domains"/>
    <property type="match status" value="1"/>
</dbReference>
<evidence type="ECO:0000256" key="1">
    <source>
        <dbReference type="ARBA" id="ARBA00022723"/>
    </source>
</evidence>
<evidence type="ECO:0000256" key="4">
    <source>
        <dbReference type="PROSITE-ProRule" id="PRU00325"/>
    </source>
</evidence>
<keyword evidence="2 4" id="KW-0863">Zinc-finger</keyword>
<feature type="compositionally biased region" description="Basic residues" evidence="5">
    <location>
        <begin position="123"/>
        <end position="134"/>
    </location>
</feature>
<dbReference type="EMBL" id="CM004392">
    <property type="protein sequence ID" value="OAY47010.1"/>
    <property type="molecule type" value="Genomic_DNA"/>
</dbReference>
<evidence type="ECO:0000256" key="5">
    <source>
        <dbReference type="SAM" id="MobiDB-lite"/>
    </source>
</evidence>
<keyword evidence="1" id="KW-0479">Metal-binding</keyword>
<evidence type="ECO:0000256" key="2">
    <source>
        <dbReference type="ARBA" id="ARBA00022771"/>
    </source>
</evidence>
<evidence type="ECO:0000259" key="6">
    <source>
        <dbReference type="PROSITE" id="PS50966"/>
    </source>
</evidence>
<dbReference type="PANTHER" id="PTHR31973">
    <property type="entry name" value="POLYPROTEIN, PUTATIVE-RELATED"/>
    <property type="match status" value="1"/>
</dbReference>
<dbReference type="PROSITE" id="PS50966">
    <property type="entry name" value="ZF_SWIM"/>
    <property type="match status" value="1"/>
</dbReference>
<dbReference type="Pfam" id="PF04434">
    <property type="entry name" value="SWIM"/>
    <property type="match status" value="1"/>
</dbReference>
<feature type="region of interest" description="Disordered" evidence="5">
    <location>
        <begin position="174"/>
        <end position="207"/>
    </location>
</feature>
<feature type="compositionally biased region" description="Basic and acidic residues" evidence="5">
    <location>
        <begin position="113"/>
        <end position="122"/>
    </location>
</feature>
<dbReference type="Pfam" id="PF00564">
    <property type="entry name" value="PB1"/>
    <property type="match status" value="1"/>
</dbReference>
<dbReference type="InterPro" id="IPR006564">
    <property type="entry name" value="Znf_PMZ"/>
</dbReference>
<dbReference type="SMART" id="SM00575">
    <property type="entry name" value="ZnF_PMZ"/>
    <property type="match status" value="1"/>
</dbReference>
<feature type="domain" description="SWIM-type" evidence="6">
    <location>
        <begin position="704"/>
        <end position="736"/>
    </location>
</feature>
<gene>
    <name evidence="7" type="ORF">MANES_06G045300</name>
</gene>
<dbReference type="InterPro" id="IPR007527">
    <property type="entry name" value="Znf_SWIM"/>
</dbReference>
<feature type="region of interest" description="Disordered" evidence="5">
    <location>
        <begin position="113"/>
        <end position="150"/>
    </location>
</feature>
<dbReference type="OrthoDB" id="125347at2759"/>
<dbReference type="PANTHER" id="PTHR31973:SF149">
    <property type="entry name" value="SWIM-TYPE DOMAIN-CONTAINING PROTEIN"/>
    <property type="match status" value="1"/>
</dbReference>
<evidence type="ECO:0000256" key="3">
    <source>
        <dbReference type="ARBA" id="ARBA00022833"/>
    </source>
</evidence>
<evidence type="ECO:0000313" key="7">
    <source>
        <dbReference type="EMBL" id="OAY47010.1"/>
    </source>
</evidence>
<dbReference type="InterPro" id="IPR000270">
    <property type="entry name" value="PB1_dom"/>
</dbReference>
<proteinExistence type="predicted"/>